<organism evidence="5 6">
    <name type="scientific">Jiella mangrovi</name>
    <dbReference type="NCBI Taxonomy" id="2821407"/>
    <lineage>
        <taxon>Bacteria</taxon>
        <taxon>Pseudomonadati</taxon>
        <taxon>Pseudomonadota</taxon>
        <taxon>Alphaproteobacteria</taxon>
        <taxon>Hyphomicrobiales</taxon>
        <taxon>Aurantimonadaceae</taxon>
        <taxon>Jiella</taxon>
    </lineage>
</organism>
<dbReference type="Gene3D" id="3.30.70.270">
    <property type="match status" value="1"/>
</dbReference>
<feature type="transmembrane region" description="Helical" evidence="3">
    <location>
        <begin position="49"/>
        <end position="74"/>
    </location>
</feature>
<dbReference type="EMBL" id="JAGJCF010000009">
    <property type="protein sequence ID" value="MBP0616615.1"/>
    <property type="molecule type" value="Genomic_DNA"/>
</dbReference>
<keyword evidence="6" id="KW-1185">Reference proteome</keyword>
<evidence type="ECO:0000256" key="1">
    <source>
        <dbReference type="ARBA" id="ARBA00012528"/>
    </source>
</evidence>
<dbReference type="PROSITE" id="PS50887">
    <property type="entry name" value="GGDEF"/>
    <property type="match status" value="1"/>
</dbReference>
<reference evidence="5 6" key="1">
    <citation type="submission" date="2021-04" db="EMBL/GenBank/DDBJ databases">
        <title>Whole genome sequence of Jiella sp. KSK16Y-1.</title>
        <authorList>
            <person name="Tuo L."/>
        </authorList>
    </citation>
    <scope>NUCLEOTIDE SEQUENCE [LARGE SCALE GENOMIC DNA]</scope>
    <source>
        <strain evidence="5 6">KSK16Y-1</strain>
    </source>
</reference>
<dbReference type="InterPro" id="IPR000160">
    <property type="entry name" value="GGDEF_dom"/>
</dbReference>
<dbReference type="EC" id="2.7.7.65" evidence="1"/>
<dbReference type="Proteomes" id="UP000678276">
    <property type="component" value="Unassembled WGS sequence"/>
</dbReference>
<comment type="catalytic activity">
    <reaction evidence="2">
        <text>2 GTP = 3',3'-c-di-GMP + 2 diphosphate</text>
        <dbReference type="Rhea" id="RHEA:24898"/>
        <dbReference type="ChEBI" id="CHEBI:33019"/>
        <dbReference type="ChEBI" id="CHEBI:37565"/>
        <dbReference type="ChEBI" id="CHEBI:58805"/>
        <dbReference type="EC" id="2.7.7.65"/>
    </reaction>
</comment>
<feature type="domain" description="GGDEF" evidence="4">
    <location>
        <begin position="159"/>
        <end position="289"/>
    </location>
</feature>
<sequence length="289" mass="32170">MRFYAFMQRIGWPRSYLGKILTICFLGTHVPLITLAVWLVATQQFGDDLAIIVVVLMATLAGTAGALFGLYGMLVPILRATRALDLYARDRKEPELPTIYGDAAGRLMASVQRTILQLDRTIEKLESLSVTDPLTGLYNRRWIDDVGERTVAMARRKNRVVSLLVIDVDHFKVFNDQHGHSLGDQVLILVADAIRDGVRSAGEGVRLGGDEFCVLMPDVDRDAAEEIARRIRLATELGMETFLDVGRVTLSIGVSSLQPEDMSLYDLQRRADEHLFNAKRSGRNRLSAG</sequence>
<keyword evidence="3" id="KW-0812">Transmembrane</keyword>
<evidence type="ECO:0000256" key="3">
    <source>
        <dbReference type="SAM" id="Phobius"/>
    </source>
</evidence>
<dbReference type="Pfam" id="PF00990">
    <property type="entry name" value="GGDEF"/>
    <property type="match status" value="1"/>
</dbReference>
<evidence type="ECO:0000256" key="2">
    <source>
        <dbReference type="ARBA" id="ARBA00034247"/>
    </source>
</evidence>
<dbReference type="PANTHER" id="PTHR45138:SF9">
    <property type="entry name" value="DIGUANYLATE CYCLASE DGCM-RELATED"/>
    <property type="match status" value="1"/>
</dbReference>
<feature type="transmembrane region" description="Helical" evidence="3">
    <location>
        <begin position="20"/>
        <end position="43"/>
    </location>
</feature>
<keyword evidence="3" id="KW-0472">Membrane</keyword>
<protein>
    <recommendedName>
        <fullName evidence="1">diguanylate cyclase</fullName>
        <ecNumber evidence="1">2.7.7.65</ecNumber>
    </recommendedName>
</protein>
<evidence type="ECO:0000313" key="5">
    <source>
        <dbReference type="EMBL" id="MBP0616615.1"/>
    </source>
</evidence>
<keyword evidence="3" id="KW-1133">Transmembrane helix</keyword>
<comment type="caution">
    <text evidence="5">The sequence shown here is derived from an EMBL/GenBank/DDBJ whole genome shotgun (WGS) entry which is preliminary data.</text>
</comment>
<evidence type="ECO:0000259" key="4">
    <source>
        <dbReference type="PROSITE" id="PS50887"/>
    </source>
</evidence>
<dbReference type="SUPFAM" id="SSF55073">
    <property type="entry name" value="Nucleotide cyclase"/>
    <property type="match status" value="1"/>
</dbReference>
<dbReference type="RefSeq" id="WP_209595098.1">
    <property type="nucleotide sequence ID" value="NZ_JAGJCF010000009.1"/>
</dbReference>
<evidence type="ECO:0000313" key="6">
    <source>
        <dbReference type="Proteomes" id="UP000678276"/>
    </source>
</evidence>
<dbReference type="NCBIfam" id="TIGR00254">
    <property type="entry name" value="GGDEF"/>
    <property type="match status" value="1"/>
</dbReference>
<dbReference type="InterPro" id="IPR050469">
    <property type="entry name" value="Diguanylate_Cyclase"/>
</dbReference>
<dbReference type="SMART" id="SM00267">
    <property type="entry name" value="GGDEF"/>
    <property type="match status" value="1"/>
</dbReference>
<dbReference type="CDD" id="cd01949">
    <property type="entry name" value="GGDEF"/>
    <property type="match status" value="1"/>
</dbReference>
<proteinExistence type="predicted"/>
<gene>
    <name evidence="5" type="ORF">J6595_13585</name>
</gene>
<dbReference type="PANTHER" id="PTHR45138">
    <property type="entry name" value="REGULATORY COMPONENTS OF SENSORY TRANSDUCTION SYSTEM"/>
    <property type="match status" value="1"/>
</dbReference>
<dbReference type="InterPro" id="IPR043128">
    <property type="entry name" value="Rev_trsase/Diguanyl_cyclase"/>
</dbReference>
<accession>A0ABS4BIP9</accession>
<dbReference type="InterPro" id="IPR029787">
    <property type="entry name" value="Nucleotide_cyclase"/>
</dbReference>
<name>A0ABS4BIP9_9HYPH</name>